<evidence type="ECO:0008006" key="7">
    <source>
        <dbReference type="Google" id="ProtNLM"/>
    </source>
</evidence>
<dbReference type="KEGG" id="lpav:PLANPX_0192"/>
<evidence type="ECO:0000256" key="2">
    <source>
        <dbReference type="ARBA" id="ARBA00023015"/>
    </source>
</evidence>
<evidence type="ECO:0000256" key="3">
    <source>
        <dbReference type="ARBA" id="ARBA00023125"/>
    </source>
</evidence>
<dbReference type="RefSeq" id="WP_152096904.1">
    <property type="nucleotide sequence ID" value="NZ_AP021861.1"/>
</dbReference>
<dbReference type="EMBL" id="AP021861">
    <property type="protein sequence ID" value="BBO30580.1"/>
    <property type="molecule type" value="Genomic_DNA"/>
</dbReference>
<keyword evidence="2" id="KW-0805">Transcription regulation</keyword>
<organism evidence="5 6">
    <name type="scientific">Lacipirellula parvula</name>
    <dbReference type="NCBI Taxonomy" id="2650471"/>
    <lineage>
        <taxon>Bacteria</taxon>
        <taxon>Pseudomonadati</taxon>
        <taxon>Planctomycetota</taxon>
        <taxon>Planctomycetia</taxon>
        <taxon>Pirellulales</taxon>
        <taxon>Lacipirellulaceae</taxon>
        <taxon>Lacipirellula</taxon>
    </lineage>
</organism>
<protein>
    <recommendedName>
        <fullName evidence="7">Transcriptional repressor</fullName>
    </recommendedName>
</protein>
<evidence type="ECO:0000256" key="1">
    <source>
        <dbReference type="ARBA" id="ARBA00011046"/>
    </source>
</evidence>
<proteinExistence type="inferred from homology"/>
<dbReference type="Gene3D" id="1.10.10.10">
    <property type="entry name" value="Winged helix-like DNA-binding domain superfamily/Winged helix DNA-binding domain"/>
    <property type="match status" value="1"/>
</dbReference>
<evidence type="ECO:0000313" key="5">
    <source>
        <dbReference type="EMBL" id="BBO30580.1"/>
    </source>
</evidence>
<dbReference type="InterPro" id="IPR036390">
    <property type="entry name" value="WH_DNA-bd_sf"/>
</dbReference>
<sequence length="127" mass="14350">MPKKEMPTLGELEARVLQLIWDRQPCTERQVWELVQQERPAARTTVLKTIQRLEAKGLLARQENSAPILWRAAVEQRRALPELVQRFVDGVLGGSAEPLVAYLAGQKKLSDRDVAALQKIAEKLAEQ</sequence>
<reference evidence="6" key="1">
    <citation type="submission" date="2019-10" db="EMBL/GenBank/DDBJ databases">
        <title>Lacipirellula parvula gen. nov., sp. nov., representing a lineage of planctomycetes widespread in freshwater anoxic habitats, and description of the family Lacipirellulaceae.</title>
        <authorList>
            <person name="Dedysh S.N."/>
            <person name="Kulichevskaya I.S."/>
            <person name="Beletsky A.V."/>
            <person name="Rakitin A.L."/>
            <person name="Mardanov A.V."/>
            <person name="Ivanova A.A."/>
            <person name="Saltykova V.X."/>
            <person name="Rijpstra W.I.C."/>
            <person name="Sinninghe Damste J.S."/>
            <person name="Ravin N.V."/>
        </authorList>
    </citation>
    <scope>NUCLEOTIDE SEQUENCE [LARGE SCALE GENOMIC DNA]</scope>
    <source>
        <strain evidence="6">PX69</strain>
    </source>
</reference>
<dbReference type="Proteomes" id="UP000326837">
    <property type="component" value="Chromosome"/>
</dbReference>
<keyword evidence="3" id="KW-0238">DNA-binding</keyword>
<keyword evidence="6" id="KW-1185">Reference proteome</keyword>
<accession>A0A5K7X280</accession>
<dbReference type="SUPFAM" id="SSF46785">
    <property type="entry name" value="Winged helix' DNA-binding domain"/>
    <property type="match status" value="1"/>
</dbReference>
<comment type="similarity">
    <text evidence="1">Belongs to the BlaI transcriptional regulatory family.</text>
</comment>
<dbReference type="AlphaFoldDB" id="A0A5K7X280"/>
<dbReference type="Pfam" id="PF03965">
    <property type="entry name" value="Penicillinase_R"/>
    <property type="match status" value="1"/>
</dbReference>
<gene>
    <name evidence="5" type="ORF">PLANPX_0192</name>
</gene>
<dbReference type="GO" id="GO:0045892">
    <property type="term" value="P:negative regulation of DNA-templated transcription"/>
    <property type="evidence" value="ECO:0007669"/>
    <property type="project" value="InterPro"/>
</dbReference>
<dbReference type="InterPro" id="IPR036388">
    <property type="entry name" value="WH-like_DNA-bd_sf"/>
</dbReference>
<dbReference type="Gene3D" id="1.10.4040.10">
    <property type="entry name" value="Penicillinase repressor domain"/>
    <property type="match status" value="1"/>
</dbReference>
<dbReference type="GO" id="GO:0003677">
    <property type="term" value="F:DNA binding"/>
    <property type="evidence" value="ECO:0007669"/>
    <property type="project" value="UniProtKB-KW"/>
</dbReference>
<evidence type="ECO:0000313" key="6">
    <source>
        <dbReference type="Proteomes" id="UP000326837"/>
    </source>
</evidence>
<name>A0A5K7X280_9BACT</name>
<keyword evidence="4" id="KW-0804">Transcription</keyword>
<dbReference type="InterPro" id="IPR005650">
    <property type="entry name" value="BlaI_family"/>
</dbReference>
<dbReference type="PIRSF" id="PIRSF019455">
    <property type="entry name" value="CopR_AtkY"/>
    <property type="match status" value="1"/>
</dbReference>
<evidence type="ECO:0000256" key="4">
    <source>
        <dbReference type="ARBA" id="ARBA00023163"/>
    </source>
</evidence>